<dbReference type="GO" id="GO:0009055">
    <property type="term" value="F:electron transfer activity"/>
    <property type="evidence" value="ECO:0007669"/>
    <property type="project" value="InterPro"/>
</dbReference>
<feature type="region of interest" description="Disordered" evidence="4">
    <location>
        <begin position="1"/>
        <end position="89"/>
    </location>
</feature>
<dbReference type="SUPFAM" id="SSF50974">
    <property type="entry name" value="Nitrous oxide reductase, N-terminal domain"/>
    <property type="match status" value="1"/>
</dbReference>
<feature type="region of interest" description="Disordered" evidence="4">
    <location>
        <begin position="102"/>
        <end position="122"/>
    </location>
</feature>
<dbReference type="PANTHER" id="PTHR47197">
    <property type="entry name" value="PROTEIN NIRF"/>
    <property type="match status" value="1"/>
</dbReference>
<protein>
    <submittedName>
        <fullName evidence="7">Uncharacterized protein</fullName>
    </submittedName>
</protein>
<dbReference type="AlphaFoldDB" id="A0A537K2S5"/>
<organism evidence="7 8">
    <name type="scientific">Candidatus Segetimicrobium genomatis</name>
    <dbReference type="NCBI Taxonomy" id="2569760"/>
    <lineage>
        <taxon>Bacteria</taxon>
        <taxon>Bacillati</taxon>
        <taxon>Candidatus Sysuimicrobiota</taxon>
        <taxon>Candidatus Sysuimicrobiia</taxon>
        <taxon>Candidatus Sysuimicrobiales</taxon>
        <taxon>Candidatus Segetimicrobiaceae</taxon>
        <taxon>Candidatus Segetimicrobium</taxon>
    </lineage>
</organism>
<dbReference type="InterPro" id="IPR011659">
    <property type="entry name" value="WD40"/>
</dbReference>
<dbReference type="Gene3D" id="2.60.40.420">
    <property type="entry name" value="Cupredoxins - blue copper proteins"/>
    <property type="match status" value="1"/>
</dbReference>
<evidence type="ECO:0000256" key="2">
    <source>
        <dbReference type="ARBA" id="ARBA00022729"/>
    </source>
</evidence>
<dbReference type="InterPro" id="IPR051200">
    <property type="entry name" value="Host-pathogen_enzymatic-act"/>
</dbReference>
<dbReference type="SUPFAM" id="SSF49503">
    <property type="entry name" value="Cupredoxins"/>
    <property type="match status" value="1"/>
</dbReference>
<keyword evidence="3" id="KW-0186">Copper</keyword>
<keyword evidence="2" id="KW-0732">Signal</keyword>
<evidence type="ECO:0000256" key="4">
    <source>
        <dbReference type="SAM" id="MobiDB-lite"/>
    </source>
</evidence>
<dbReference type="InterPro" id="IPR000923">
    <property type="entry name" value="BlueCu_1"/>
</dbReference>
<dbReference type="EMBL" id="VBAK01000115">
    <property type="protein sequence ID" value="TMI90088.1"/>
    <property type="molecule type" value="Genomic_DNA"/>
</dbReference>
<keyword evidence="1" id="KW-0479">Metal-binding</keyword>
<evidence type="ECO:0000256" key="3">
    <source>
        <dbReference type="ARBA" id="ARBA00023008"/>
    </source>
</evidence>
<feature type="compositionally biased region" description="Polar residues" evidence="4">
    <location>
        <begin position="1"/>
        <end position="13"/>
    </location>
</feature>
<evidence type="ECO:0000313" key="8">
    <source>
        <dbReference type="Proteomes" id="UP000318509"/>
    </source>
</evidence>
<dbReference type="InterPro" id="IPR008972">
    <property type="entry name" value="Cupredoxin"/>
</dbReference>
<reference evidence="7 8" key="1">
    <citation type="journal article" date="2019" name="Nat. Microbiol.">
        <title>Mediterranean grassland soil C-N compound turnover is dependent on rainfall and depth, and is mediated by genomically divergent microorganisms.</title>
        <authorList>
            <person name="Diamond S."/>
            <person name="Andeer P.F."/>
            <person name="Li Z."/>
            <person name="Crits-Christoph A."/>
            <person name="Burstein D."/>
            <person name="Anantharaman K."/>
            <person name="Lane K.R."/>
            <person name="Thomas B.C."/>
            <person name="Pan C."/>
            <person name="Northen T.R."/>
            <person name="Banfield J.F."/>
        </authorList>
    </citation>
    <scope>NUCLEOTIDE SEQUENCE [LARGE SCALE GENOMIC DNA]</scope>
    <source>
        <strain evidence="7">NP_3</strain>
    </source>
</reference>
<dbReference type="GO" id="GO:0005507">
    <property type="term" value="F:copper ion binding"/>
    <property type="evidence" value="ECO:0007669"/>
    <property type="project" value="InterPro"/>
</dbReference>
<evidence type="ECO:0000256" key="1">
    <source>
        <dbReference type="ARBA" id="ARBA00022723"/>
    </source>
</evidence>
<dbReference type="InterPro" id="IPR035668">
    <property type="entry name" value="Amicyanin"/>
</dbReference>
<dbReference type="Gene3D" id="2.130.10.10">
    <property type="entry name" value="YVTN repeat-like/Quinoprotein amine dehydrogenase"/>
    <property type="match status" value="3"/>
</dbReference>
<dbReference type="Pfam" id="PF00127">
    <property type="entry name" value="Copper-bind"/>
    <property type="match status" value="1"/>
</dbReference>
<dbReference type="Pfam" id="PF07676">
    <property type="entry name" value="PD40"/>
    <property type="match status" value="1"/>
</dbReference>
<feature type="domain" description="Blue (type 1) copper" evidence="5">
    <location>
        <begin position="527"/>
        <end position="604"/>
    </location>
</feature>
<proteinExistence type="predicted"/>
<dbReference type="CDD" id="cd13921">
    <property type="entry name" value="Amicyanin"/>
    <property type="match status" value="1"/>
</dbReference>
<dbReference type="PANTHER" id="PTHR47197:SF3">
    <property type="entry name" value="DIHYDRO-HEME D1 DEHYDROGENASE"/>
    <property type="match status" value="1"/>
</dbReference>
<comment type="caution">
    <text evidence="7">The sequence shown here is derived from an EMBL/GenBank/DDBJ whole genome shotgun (WGS) entry which is preliminary data.</text>
</comment>
<feature type="compositionally biased region" description="Basic residues" evidence="4">
    <location>
        <begin position="46"/>
        <end position="61"/>
    </location>
</feature>
<sequence>MPSVPATRSNPSSECRCIRRRTVQEDIIDERRDHNEQDPGPAGAGRVHRAHRRDRVCRVRRGGTGANAPHGPAGHQPERPGHPGHGCGHRRAVVQRNALARARGEPIAPGRRRRPAAGRGRPAARLNFCERRLEDSEMKHNASHPNTSHPDARRAWRRLKHLASLVAVAGLAATMWAGTIQTPAAAAVRGAPKAYVGLFNDNAVAVIDTRANRVLTTIPIPAGPHGLVISPDGLRVYASSDGDSTVSVISTSTDRVVSRIDVGKAPHGLAINRSGSLVLVAVFGAGRVAMIDTVRNEVVARIPVGNPHNIAISPDGRTAYVASQQPGAAQLAILDLAARRQVGTVPLDKTPRALTFSPDGAALYYTLAGSDAVQVLDPKQNRVVAQIPVGASPHHPFFTANGAYGLVVSQGPGELAVISPGTHTVIGTVTVGRLPHWIAASSNGDTAYVTNEGSNSVTVVDVEKQRVLATIPVGTAPRKIVVQPGHAAKDAAVAPAETPAQAPPVTASAPGAAVSTAPAMADGSGAVRIQNFAFTPAPITVTPGTTVVWTNADAIPHTSTGRDRQWDSGPIQPGTSFTVTFDKAGTYTYACTIHPFMQATVIVKP</sequence>
<dbReference type="Proteomes" id="UP000318509">
    <property type="component" value="Unassembled WGS sequence"/>
</dbReference>
<dbReference type="InterPro" id="IPR048433">
    <property type="entry name" value="YNCE-like_beta-prop"/>
</dbReference>
<name>A0A537K2S5_9BACT</name>
<dbReference type="InterPro" id="IPR011964">
    <property type="entry name" value="YVTN_b-propeller_repeat"/>
</dbReference>
<dbReference type="NCBIfam" id="TIGR02276">
    <property type="entry name" value="beta_rpt_yvtn"/>
    <property type="match status" value="3"/>
</dbReference>
<dbReference type="InterPro" id="IPR011045">
    <property type="entry name" value="N2O_reductase_N"/>
</dbReference>
<feature type="domain" description="YNCE-like beta-propeller" evidence="6">
    <location>
        <begin position="201"/>
        <end position="269"/>
    </location>
</feature>
<dbReference type="Pfam" id="PF21783">
    <property type="entry name" value="YNCE"/>
    <property type="match status" value="1"/>
</dbReference>
<evidence type="ECO:0000259" key="5">
    <source>
        <dbReference type="Pfam" id="PF00127"/>
    </source>
</evidence>
<dbReference type="InterPro" id="IPR015943">
    <property type="entry name" value="WD40/YVTN_repeat-like_dom_sf"/>
</dbReference>
<gene>
    <name evidence="7" type="ORF">E6H00_07805</name>
</gene>
<accession>A0A537K2S5</accession>
<evidence type="ECO:0000259" key="6">
    <source>
        <dbReference type="Pfam" id="PF21783"/>
    </source>
</evidence>
<evidence type="ECO:0000313" key="7">
    <source>
        <dbReference type="EMBL" id="TMI90088.1"/>
    </source>
</evidence>